<protein>
    <recommendedName>
        <fullName evidence="9">C2H2-type domain-containing protein</fullName>
    </recommendedName>
</protein>
<feature type="domain" description="C2H2-type" evidence="9">
    <location>
        <begin position="430"/>
        <end position="458"/>
    </location>
</feature>
<feature type="region of interest" description="Disordered" evidence="8">
    <location>
        <begin position="1"/>
        <end position="45"/>
    </location>
</feature>
<feature type="compositionally biased region" description="Basic and acidic residues" evidence="8">
    <location>
        <begin position="279"/>
        <end position="298"/>
    </location>
</feature>
<evidence type="ECO:0000313" key="11">
    <source>
        <dbReference type="Proteomes" id="UP000245119"/>
    </source>
</evidence>
<dbReference type="GO" id="GO:0008270">
    <property type="term" value="F:zinc ion binding"/>
    <property type="evidence" value="ECO:0007669"/>
    <property type="project" value="UniProtKB-KW"/>
</dbReference>
<dbReference type="Gene3D" id="3.30.160.60">
    <property type="entry name" value="Classic Zinc Finger"/>
    <property type="match status" value="3"/>
</dbReference>
<dbReference type="InterPro" id="IPR036236">
    <property type="entry name" value="Znf_C2H2_sf"/>
</dbReference>
<dbReference type="OrthoDB" id="9439903at2759"/>
<dbReference type="GO" id="GO:0005634">
    <property type="term" value="C:nucleus"/>
    <property type="evidence" value="ECO:0007669"/>
    <property type="project" value="UniProtKB-SubCell"/>
</dbReference>
<dbReference type="Proteomes" id="UP000245119">
    <property type="component" value="Linkage Group LG3"/>
</dbReference>
<dbReference type="PROSITE" id="PS50157">
    <property type="entry name" value="ZINC_FINGER_C2H2_2"/>
    <property type="match status" value="3"/>
</dbReference>
<dbReference type="InterPro" id="IPR050331">
    <property type="entry name" value="Zinc_finger"/>
</dbReference>
<dbReference type="PROSITE" id="PS00028">
    <property type="entry name" value="ZINC_FINGER_C2H2_1"/>
    <property type="match status" value="2"/>
</dbReference>
<feature type="compositionally biased region" description="Low complexity" evidence="8">
    <location>
        <begin position="716"/>
        <end position="758"/>
    </location>
</feature>
<feature type="compositionally biased region" description="Low complexity" evidence="8">
    <location>
        <begin position="685"/>
        <end position="694"/>
    </location>
</feature>
<feature type="region of interest" description="Disordered" evidence="8">
    <location>
        <begin position="666"/>
        <end position="764"/>
    </location>
</feature>
<dbReference type="PANTHER" id="PTHR16515:SF49">
    <property type="entry name" value="GASTRULA ZINC FINGER PROTEIN XLCGF49.1-LIKE-RELATED"/>
    <property type="match status" value="1"/>
</dbReference>
<feature type="compositionally biased region" description="Polar residues" evidence="8">
    <location>
        <begin position="703"/>
        <end position="713"/>
    </location>
</feature>
<evidence type="ECO:0000256" key="6">
    <source>
        <dbReference type="ARBA" id="ARBA00023242"/>
    </source>
</evidence>
<feature type="compositionally biased region" description="Polar residues" evidence="8">
    <location>
        <begin position="165"/>
        <end position="179"/>
    </location>
</feature>
<feature type="region of interest" description="Disordered" evidence="8">
    <location>
        <begin position="131"/>
        <end position="192"/>
    </location>
</feature>
<sequence>MMEVHQPLSCLSPTQRLSSLPSHQPPPSLHSPLSLPVRIPATPSPTSTMIIEASLHSSVSTPPDSPQQGETVPNTDMTQKEFIPEDFQTDGSLPETLPKEPIDSRTSWNANGPVGGDVRDSFDMFTRHVMNAKGLNGDGSPSPVPPQLSPKERSSVISEGEESQRSINECYTPPSNHASEGTDRRPSRRKQTLEDIVRRMRTVEPPENMYDTDEEMDQEDLIPLDEGQLPEDEVDGAPLEMPRYFSPQTCAESVIKRSMQGHYRDCEDMEEEEEIMEDNSSHEPENFLHINKSHDDSRSLSGSPELLHEPKMHHSSLTQEGTSRNPSNLGEDLERKGVLDGLPKPGMPPHLTPSLGGGLHCSLPMSSNISETAYSPHHYSTSKMNGWGFPGGLPHMFPFSPAGMLDHHGLGRKFLPFDSKMMPEVDKDYLKCSYCERTFRRQKNLENHIENTHQGKGSQRPKRENGDMYFKCTHCPYTTKHQSNLYVHLRIHTGERPYICGACGVQYSQSHSLKSHIINKHDGIMSYYIKEKRNRSPRGMGYMTTQVVSSAESNIFKLPPPPGMPSLQQSNMELVAKAIELAKSASSSDMPHPPPLLPAHPQHQLPHPGPPPSLASPLMSPNAAISTGPHGVFSKHSPQFPFNGHYFGASMPYGDLPATPTPAMIPLPSPGGHLSNGHSAISPTSSGNSNNNNNRGEMGLNLSAGQITPTSVSGFLPMSSMGSSLSPSGNLHSSPNNNNNNNNNNNSNANNNNSKASSTPDCGAIDLSKKAQDMSLQRGSCEDNLEHSTCRNCGHANKLKLLRFNVVRMLSILVPNLNFEEKGISADSDSVDELLQDVIESNTHDDDMLL</sequence>
<feature type="region of interest" description="Disordered" evidence="8">
    <location>
        <begin position="583"/>
        <end position="623"/>
    </location>
</feature>
<feature type="compositionally biased region" description="Basic and acidic residues" evidence="8">
    <location>
        <begin position="180"/>
        <end position="192"/>
    </location>
</feature>
<dbReference type="SMART" id="SM00355">
    <property type="entry name" value="ZnF_C2H2"/>
    <property type="match status" value="3"/>
</dbReference>
<comment type="subcellular location">
    <subcellularLocation>
        <location evidence="1">Nucleus</location>
    </subcellularLocation>
</comment>
<feature type="domain" description="C2H2-type" evidence="9">
    <location>
        <begin position="498"/>
        <end position="526"/>
    </location>
</feature>
<dbReference type="STRING" id="400727.A0A2T7PK25"/>
<evidence type="ECO:0000256" key="5">
    <source>
        <dbReference type="ARBA" id="ARBA00022833"/>
    </source>
</evidence>
<evidence type="ECO:0000256" key="2">
    <source>
        <dbReference type="ARBA" id="ARBA00022723"/>
    </source>
</evidence>
<dbReference type="Pfam" id="PF00096">
    <property type="entry name" value="zf-C2H2"/>
    <property type="match status" value="2"/>
</dbReference>
<evidence type="ECO:0000256" key="3">
    <source>
        <dbReference type="ARBA" id="ARBA00022737"/>
    </source>
</evidence>
<name>A0A2T7PK25_POMCA</name>
<keyword evidence="4 7" id="KW-0863">Zinc-finger</keyword>
<dbReference type="InterPro" id="IPR013087">
    <property type="entry name" value="Znf_C2H2_type"/>
</dbReference>
<keyword evidence="11" id="KW-1185">Reference proteome</keyword>
<evidence type="ECO:0000256" key="4">
    <source>
        <dbReference type="ARBA" id="ARBA00022771"/>
    </source>
</evidence>
<feature type="domain" description="C2H2-type" evidence="9">
    <location>
        <begin position="470"/>
        <end position="497"/>
    </location>
</feature>
<evidence type="ECO:0000259" key="9">
    <source>
        <dbReference type="PROSITE" id="PS50157"/>
    </source>
</evidence>
<dbReference type="FunFam" id="3.30.160.60:FF:000446">
    <property type="entry name" value="Zinc finger protein"/>
    <property type="match status" value="1"/>
</dbReference>
<accession>A0A2T7PK25</accession>
<feature type="region of interest" description="Disordered" evidence="8">
    <location>
        <begin position="85"/>
        <end position="115"/>
    </location>
</feature>
<dbReference type="GO" id="GO:0010468">
    <property type="term" value="P:regulation of gene expression"/>
    <property type="evidence" value="ECO:0007669"/>
    <property type="project" value="TreeGrafter"/>
</dbReference>
<keyword evidence="5" id="KW-0862">Zinc</keyword>
<dbReference type="AlphaFoldDB" id="A0A2T7PK25"/>
<dbReference type="PANTHER" id="PTHR16515">
    <property type="entry name" value="PR DOMAIN ZINC FINGER PROTEIN"/>
    <property type="match status" value="1"/>
</dbReference>
<keyword evidence="2" id="KW-0479">Metal-binding</keyword>
<comment type="caution">
    <text evidence="10">The sequence shown here is derived from an EMBL/GenBank/DDBJ whole genome shotgun (WGS) entry which is preliminary data.</text>
</comment>
<feature type="compositionally biased region" description="Polar residues" evidence="8">
    <location>
        <begin position="315"/>
        <end position="328"/>
    </location>
</feature>
<dbReference type="SUPFAM" id="SSF57667">
    <property type="entry name" value="beta-beta-alpha zinc fingers"/>
    <property type="match status" value="1"/>
</dbReference>
<keyword evidence="3" id="KW-0677">Repeat</keyword>
<evidence type="ECO:0000313" key="10">
    <source>
        <dbReference type="EMBL" id="PVD33785.1"/>
    </source>
</evidence>
<reference evidence="10 11" key="1">
    <citation type="submission" date="2018-04" db="EMBL/GenBank/DDBJ databases">
        <title>The genome of golden apple snail Pomacea canaliculata provides insight into stress tolerance and invasive adaptation.</title>
        <authorList>
            <person name="Liu C."/>
            <person name="Liu B."/>
            <person name="Ren Y."/>
            <person name="Zhang Y."/>
            <person name="Wang H."/>
            <person name="Li S."/>
            <person name="Jiang F."/>
            <person name="Yin L."/>
            <person name="Zhang G."/>
            <person name="Qian W."/>
            <person name="Fan W."/>
        </authorList>
    </citation>
    <scope>NUCLEOTIDE SEQUENCE [LARGE SCALE GENOMIC DNA]</scope>
    <source>
        <strain evidence="10">SZHN2017</strain>
        <tissue evidence="10">Muscle</tissue>
    </source>
</reference>
<keyword evidence="6" id="KW-0539">Nucleus</keyword>
<proteinExistence type="predicted"/>
<evidence type="ECO:0000256" key="8">
    <source>
        <dbReference type="SAM" id="MobiDB-lite"/>
    </source>
</evidence>
<organism evidence="10 11">
    <name type="scientific">Pomacea canaliculata</name>
    <name type="common">Golden apple snail</name>
    <dbReference type="NCBI Taxonomy" id="400727"/>
    <lineage>
        <taxon>Eukaryota</taxon>
        <taxon>Metazoa</taxon>
        <taxon>Spiralia</taxon>
        <taxon>Lophotrochozoa</taxon>
        <taxon>Mollusca</taxon>
        <taxon>Gastropoda</taxon>
        <taxon>Caenogastropoda</taxon>
        <taxon>Architaenioglossa</taxon>
        <taxon>Ampullarioidea</taxon>
        <taxon>Ampullariidae</taxon>
        <taxon>Pomacea</taxon>
    </lineage>
</organism>
<evidence type="ECO:0000256" key="1">
    <source>
        <dbReference type="ARBA" id="ARBA00004123"/>
    </source>
</evidence>
<dbReference type="EMBL" id="PZQS01000003">
    <property type="protein sequence ID" value="PVD33785.1"/>
    <property type="molecule type" value="Genomic_DNA"/>
</dbReference>
<feature type="region of interest" description="Disordered" evidence="8">
    <location>
        <begin position="269"/>
        <end position="355"/>
    </location>
</feature>
<gene>
    <name evidence="10" type="ORF">C0Q70_05046</name>
</gene>
<evidence type="ECO:0000256" key="7">
    <source>
        <dbReference type="PROSITE-ProRule" id="PRU00042"/>
    </source>
</evidence>